<dbReference type="PANTHER" id="PTHR43731">
    <property type="entry name" value="RHOMBOID PROTEASE"/>
    <property type="match status" value="1"/>
</dbReference>
<evidence type="ECO:0000256" key="6">
    <source>
        <dbReference type="ARBA" id="ARBA00023136"/>
    </source>
</evidence>
<evidence type="ECO:0000256" key="3">
    <source>
        <dbReference type="ARBA" id="ARBA00022692"/>
    </source>
</evidence>
<dbReference type="InterPro" id="IPR022764">
    <property type="entry name" value="Peptidase_S54_rhomboid_dom"/>
</dbReference>
<accession>A0AAJ6DBU1</accession>
<dbReference type="GO" id="GO:0006508">
    <property type="term" value="P:proteolysis"/>
    <property type="evidence" value="ECO:0007669"/>
    <property type="project" value="UniProtKB-KW"/>
</dbReference>
<feature type="transmembrane region" description="Helical" evidence="8">
    <location>
        <begin position="138"/>
        <end position="159"/>
    </location>
</feature>
<evidence type="ECO:0000256" key="8">
    <source>
        <dbReference type="SAM" id="Phobius"/>
    </source>
</evidence>
<keyword evidence="10" id="KW-0645">Protease</keyword>
<feature type="transmembrane region" description="Helical" evidence="8">
    <location>
        <begin position="221"/>
        <end position="241"/>
    </location>
</feature>
<feature type="transmembrane region" description="Helical" evidence="8">
    <location>
        <begin position="79"/>
        <end position="99"/>
    </location>
</feature>
<dbReference type="EMBL" id="CP122566">
    <property type="protein sequence ID" value="WGH92446.1"/>
    <property type="molecule type" value="Genomic_DNA"/>
</dbReference>
<dbReference type="Gene3D" id="1.20.1540.10">
    <property type="entry name" value="Rhomboid-like"/>
    <property type="match status" value="1"/>
</dbReference>
<keyword evidence="11" id="KW-1185">Reference proteome</keyword>
<keyword evidence="6 8" id="KW-0472">Membrane</keyword>
<evidence type="ECO:0000256" key="7">
    <source>
        <dbReference type="SAM" id="MobiDB-lite"/>
    </source>
</evidence>
<dbReference type="InterPro" id="IPR035952">
    <property type="entry name" value="Rhomboid-like_sf"/>
</dbReference>
<evidence type="ECO:0000256" key="5">
    <source>
        <dbReference type="ARBA" id="ARBA00022989"/>
    </source>
</evidence>
<dbReference type="RefSeq" id="WP_279673392.1">
    <property type="nucleotide sequence ID" value="NZ_CP122562.1"/>
</dbReference>
<comment type="subcellular location">
    <subcellularLocation>
        <location evidence="1">Membrane</location>
        <topology evidence="1">Multi-pass membrane protein</topology>
    </subcellularLocation>
</comment>
<sequence length="317" mass="33822">MTTSDSNPPEYGASPGSSASEPQPVCHRHPDRVSYVRCKNCGRPACGECQQPTEVGVLCADCVHQNQGARTTRRSDTPWVTYCLMGLCVVVYILQWVTVAQPQGVTQLFQYAGVYTSAVALEYPWLPFEPWRMITSAFVHSLANPVHLLMNMLVLYMMGRALEPALGRVRFLGLYLLSAFGGSVAVLFLSEPHVPVVGASGAVYGLFAAMFILLRQSGGQLASITALIVLNLVISFVGSNISWQGHIGGLITGGLTAGLMLGLHQLFSKRMADPTLPNASGGLSATAVAQLGTWLAIAAVFVVLVVLTWVGALSITL</sequence>
<evidence type="ECO:0000259" key="9">
    <source>
        <dbReference type="Pfam" id="PF01694"/>
    </source>
</evidence>
<dbReference type="InterPro" id="IPR050925">
    <property type="entry name" value="Rhomboid_protease_S54"/>
</dbReference>
<evidence type="ECO:0000256" key="4">
    <source>
        <dbReference type="ARBA" id="ARBA00022801"/>
    </source>
</evidence>
<feature type="transmembrane region" description="Helical" evidence="8">
    <location>
        <begin position="171"/>
        <end position="190"/>
    </location>
</feature>
<dbReference type="EC" id="3.4.21.-" evidence="10"/>
<evidence type="ECO:0000313" key="10">
    <source>
        <dbReference type="EMBL" id="WGH92446.1"/>
    </source>
</evidence>
<dbReference type="GO" id="GO:0004252">
    <property type="term" value="F:serine-type endopeptidase activity"/>
    <property type="evidence" value="ECO:0007669"/>
    <property type="project" value="InterPro"/>
</dbReference>
<dbReference type="PANTHER" id="PTHR43731:SF14">
    <property type="entry name" value="PRESENILIN-ASSOCIATED RHOMBOID-LIKE PROTEIN, MITOCHONDRIAL"/>
    <property type="match status" value="1"/>
</dbReference>
<feature type="region of interest" description="Disordered" evidence="7">
    <location>
        <begin position="1"/>
        <end position="25"/>
    </location>
</feature>
<reference evidence="10 11" key="1">
    <citation type="submission" date="2023-03" db="EMBL/GenBank/DDBJ databases">
        <title>Complete genome sequences of several Auritidibacter ignavus strains isolated from ear infections.</title>
        <authorList>
            <person name="Baehr T."/>
            <person name="Baumhoegger A.M."/>
        </authorList>
    </citation>
    <scope>NUCLEOTIDE SEQUENCE [LARGE SCALE GENOMIC DNA]</scope>
    <source>
        <strain evidence="10 11">BABAE-6</strain>
    </source>
</reference>
<comment type="similarity">
    <text evidence="2">Belongs to the peptidase S54 family.</text>
</comment>
<proteinExistence type="inferred from homology"/>
<name>A0AAJ6DBU1_9MICC</name>
<evidence type="ECO:0000313" key="11">
    <source>
        <dbReference type="Proteomes" id="UP001224674"/>
    </source>
</evidence>
<keyword evidence="3 8" id="KW-0812">Transmembrane</keyword>
<evidence type="ECO:0000256" key="2">
    <source>
        <dbReference type="ARBA" id="ARBA00009045"/>
    </source>
</evidence>
<feature type="domain" description="Peptidase S54 rhomboid" evidence="9">
    <location>
        <begin position="129"/>
        <end position="260"/>
    </location>
</feature>
<dbReference type="AlphaFoldDB" id="A0AAJ6DBU1"/>
<evidence type="ECO:0000256" key="1">
    <source>
        <dbReference type="ARBA" id="ARBA00004141"/>
    </source>
</evidence>
<gene>
    <name evidence="10" type="ORF">QDX21_08970</name>
</gene>
<feature type="transmembrane region" description="Helical" evidence="8">
    <location>
        <begin position="196"/>
        <end position="214"/>
    </location>
</feature>
<organism evidence="10 11">
    <name type="scientific">Auritidibacter ignavus</name>
    <dbReference type="NCBI Taxonomy" id="678932"/>
    <lineage>
        <taxon>Bacteria</taxon>
        <taxon>Bacillati</taxon>
        <taxon>Actinomycetota</taxon>
        <taxon>Actinomycetes</taxon>
        <taxon>Micrococcales</taxon>
        <taxon>Micrococcaceae</taxon>
        <taxon>Auritidibacter</taxon>
    </lineage>
</organism>
<keyword evidence="4 10" id="KW-0378">Hydrolase</keyword>
<dbReference type="Proteomes" id="UP001224674">
    <property type="component" value="Chromosome"/>
</dbReference>
<dbReference type="GO" id="GO:0016020">
    <property type="term" value="C:membrane"/>
    <property type="evidence" value="ECO:0007669"/>
    <property type="project" value="UniProtKB-SubCell"/>
</dbReference>
<feature type="transmembrane region" description="Helical" evidence="8">
    <location>
        <begin position="288"/>
        <end position="312"/>
    </location>
</feature>
<keyword evidence="5 8" id="KW-1133">Transmembrane helix</keyword>
<dbReference type="SUPFAM" id="SSF144091">
    <property type="entry name" value="Rhomboid-like"/>
    <property type="match status" value="1"/>
</dbReference>
<dbReference type="Pfam" id="PF01694">
    <property type="entry name" value="Rhomboid"/>
    <property type="match status" value="1"/>
</dbReference>
<protein>
    <submittedName>
        <fullName evidence="10">Rhomboid family intramembrane serine protease</fullName>
        <ecNumber evidence="10">3.4.21.-</ecNumber>
    </submittedName>
</protein>